<dbReference type="KEGG" id="mes:Meso_4152"/>
<protein>
    <submittedName>
        <fullName evidence="1">Uncharacterized protein</fullName>
    </submittedName>
</protein>
<dbReference type="AlphaFoldDB" id="Q11N72"/>
<accession>Q11N72</accession>
<keyword evidence="1" id="KW-0614">Plasmid</keyword>
<organism evidence="1">
    <name type="scientific">Chelativorans sp. (strain BNC1)</name>
    <dbReference type="NCBI Taxonomy" id="266779"/>
    <lineage>
        <taxon>Bacteria</taxon>
        <taxon>Pseudomonadati</taxon>
        <taxon>Pseudomonadota</taxon>
        <taxon>Alphaproteobacteria</taxon>
        <taxon>Hyphomicrobiales</taxon>
        <taxon>Phyllobacteriaceae</taxon>
        <taxon>Chelativorans</taxon>
    </lineage>
</organism>
<sequence length="95" mass="11400">MTTYVLAFYEIDRVYGGPEEGGWWYDTGQLVRIWRTFKAEERAYDLAHRANRLLERLQRHRPDVGSVIYRGGRHSVAVYENFAPKFYPEVRPRYE</sequence>
<name>Q11N72_CHESB</name>
<evidence type="ECO:0000313" key="1">
    <source>
        <dbReference type="EMBL" id="ABG61136.1"/>
    </source>
</evidence>
<geneLocation type="plasmid" evidence="1">
    <name>1</name>
</geneLocation>
<dbReference type="OrthoDB" id="7574593at2"/>
<proteinExistence type="predicted"/>
<gene>
    <name evidence="1" type="ordered locus">Meso_4152</name>
</gene>
<reference evidence="1" key="1">
    <citation type="submission" date="2006-06" db="EMBL/GenBank/DDBJ databases">
        <title>Complete sequence of Plasmid 1 of Chelativorans sp. BNC1.</title>
        <authorList>
            <consortium name="US DOE Joint Genome Institute"/>
            <person name="Copeland A."/>
            <person name="Lucas S."/>
            <person name="Lapidus A."/>
            <person name="Barry K."/>
            <person name="Detter J.C."/>
            <person name="Glavina del Rio T."/>
            <person name="Hammon N."/>
            <person name="Israni S."/>
            <person name="Dalin E."/>
            <person name="Tice H."/>
            <person name="Pitluck S."/>
            <person name="Chertkov O."/>
            <person name="Brettin T."/>
            <person name="Bruce D."/>
            <person name="Han C."/>
            <person name="Tapia R."/>
            <person name="Gilna P."/>
            <person name="Schmutz J."/>
            <person name="Larimer F."/>
            <person name="Land M."/>
            <person name="Hauser L."/>
            <person name="Kyrpides N."/>
            <person name="Mikhailova N."/>
            <person name="Richardson P."/>
        </authorList>
    </citation>
    <scope>NUCLEOTIDE SEQUENCE</scope>
    <source>
        <strain evidence="1">BNC1</strain>
        <plasmid evidence="1">1</plasmid>
    </source>
</reference>
<dbReference type="HOGENOM" id="CLU_2384648_0_0_5"/>
<dbReference type="EMBL" id="CP000389">
    <property type="protein sequence ID" value="ABG61136.1"/>
    <property type="molecule type" value="Genomic_DNA"/>
</dbReference>